<dbReference type="SUPFAM" id="SSF52833">
    <property type="entry name" value="Thioredoxin-like"/>
    <property type="match status" value="1"/>
</dbReference>
<dbReference type="STRING" id="48709.A0A1D2NA61"/>
<organism evidence="1 2">
    <name type="scientific">Orchesella cincta</name>
    <name type="common">Springtail</name>
    <name type="synonym">Podura cincta</name>
    <dbReference type="NCBI Taxonomy" id="48709"/>
    <lineage>
        <taxon>Eukaryota</taxon>
        <taxon>Metazoa</taxon>
        <taxon>Ecdysozoa</taxon>
        <taxon>Arthropoda</taxon>
        <taxon>Hexapoda</taxon>
        <taxon>Collembola</taxon>
        <taxon>Entomobryomorpha</taxon>
        <taxon>Entomobryoidea</taxon>
        <taxon>Orchesellidae</taxon>
        <taxon>Orchesellinae</taxon>
        <taxon>Orchesella</taxon>
    </lineage>
</organism>
<evidence type="ECO:0000313" key="2">
    <source>
        <dbReference type="Proteomes" id="UP000094527"/>
    </source>
</evidence>
<gene>
    <name evidence="1" type="ORF">Ocin01_04532</name>
</gene>
<keyword evidence="2" id="KW-1185">Reference proteome</keyword>
<reference evidence="1 2" key="1">
    <citation type="journal article" date="2016" name="Genome Biol. Evol.">
        <title>Gene Family Evolution Reflects Adaptation to Soil Environmental Stressors in the Genome of the Collembolan Orchesella cincta.</title>
        <authorList>
            <person name="Faddeeva-Vakhrusheva A."/>
            <person name="Derks M.F."/>
            <person name="Anvar S.Y."/>
            <person name="Agamennone V."/>
            <person name="Suring W."/>
            <person name="Smit S."/>
            <person name="van Straalen N.M."/>
            <person name="Roelofs D."/>
        </authorList>
    </citation>
    <scope>NUCLEOTIDE SEQUENCE [LARGE SCALE GENOMIC DNA]</scope>
    <source>
        <tissue evidence="1">Mixed pool</tissue>
    </source>
</reference>
<dbReference type="InterPro" id="IPR036249">
    <property type="entry name" value="Thioredoxin-like_sf"/>
</dbReference>
<protein>
    <submittedName>
        <fullName evidence="1">Selenoprotein W</fullName>
    </submittedName>
</protein>
<dbReference type="Gene3D" id="3.40.30.10">
    <property type="entry name" value="Glutaredoxin"/>
    <property type="match status" value="1"/>
</dbReference>
<evidence type="ECO:0000313" key="1">
    <source>
        <dbReference type="EMBL" id="ODN02149.1"/>
    </source>
</evidence>
<accession>A0A1D2NA61</accession>
<proteinExistence type="predicted"/>
<dbReference type="AlphaFoldDB" id="A0A1D2NA61"/>
<dbReference type="Proteomes" id="UP000094527">
    <property type="component" value="Unassembled WGS sequence"/>
</dbReference>
<comment type="caution">
    <text evidence="1">The sequence shown here is derived from an EMBL/GenBank/DDBJ whole genome shotgun (WGS) entry which is preliminary data.</text>
</comment>
<name>A0A1D2NA61_ORCCI</name>
<dbReference type="OrthoDB" id="444492at2759"/>
<sequence length="82" mass="8959">MSGHEDMAHASRACKRNLNAYSPHGEATPNRTGWFEVSIIGGPLLHSKKRGDGFVDKPEKLKKIVDWIKDALASKDASQDAA</sequence>
<dbReference type="EMBL" id="LJIJ01000123">
    <property type="protein sequence ID" value="ODN02149.1"/>
    <property type="molecule type" value="Genomic_DNA"/>
</dbReference>